<gene>
    <name evidence="3" type="primary">tnfaip2a</name>
</gene>
<dbReference type="PANTHER" id="PTHR21292:SF4">
    <property type="entry name" value="TUMOR NECROSIS FACTOR ALPHA-INDUCED PROTEIN 2"/>
    <property type="match status" value="1"/>
</dbReference>
<name>A0A6P3VSV5_CLUHA</name>
<sequence>MVKLPNLTRRRATIEDAEKVGAVCSQVVEETAKDSHGPRKDKHKIKFPFKRILGTKDGANTAANTVSQPAPEVILSFEENLSQNQLAKASRQLIMREDAIFGQRTDQNSAGEDEIVKERDQLQRDYEMFQVRLWMVIHATFQDKSGEGDSEALHSAVTSIMQEEEQDKRWLEPAEGLQVPEWRPRKCLMEHNLLLQKIVNVRIKKAEEEVNGADNLSTNLMKQVFKIGKRVQADLLKVVNNVKQCYPEDLDVCNVYARLYHEAFSRRLREFAQTSLDVKDCSYLLLWVNSYYPTDVLKHEELKKHIDSESPGALLSDEDLKPLEDQYLSHGEAKVRDWLANALKTEQKRWISGVWPELIDDYYISLIAVDVIELVAPLAEETLTILGDRVKAQRLQCQLETFLMSYKKALEEFSKGHHETTKAVLKANLVSIEQFREFVDKSETPFKDQTRTNCLSILADLRDHCYSYFLCPIHKELKVHYRKLWTTPWFAAKQGVPVELLGILGGDVYEFRDLKPVCKEDLLGQLHIEVMAKYVKRLLKRKMKLRDREQQEAAANLLCEDSKKLSALFTSMGSRNSWLDNVVFQLAEVIRLQDPGAIQLEVVTLARAHPDLSENHVLALLYLKANLSTSEVRRIRESLTENRGTLESCPGHAFFAKALVLDSSFGRCGGQTLFYVNRWRKETLSRITAALHPPCCLNFYISMQMCSLYKIVVK</sequence>
<dbReference type="AlphaFoldDB" id="A0A6P3VSV5"/>
<evidence type="ECO:0000256" key="1">
    <source>
        <dbReference type="ARBA" id="ARBA00009447"/>
    </source>
</evidence>
<evidence type="ECO:0000313" key="2">
    <source>
        <dbReference type="Proteomes" id="UP000515152"/>
    </source>
</evidence>
<dbReference type="GO" id="GO:0006887">
    <property type="term" value="P:exocytosis"/>
    <property type="evidence" value="ECO:0007669"/>
    <property type="project" value="InterPro"/>
</dbReference>
<evidence type="ECO:0000313" key="3">
    <source>
        <dbReference type="RefSeq" id="XP_012680163.2"/>
    </source>
</evidence>
<dbReference type="KEGG" id="char:105897748"/>
<comment type="similarity">
    <text evidence="1">Belongs to the SEC6 family.</text>
</comment>
<dbReference type="RefSeq" id="XP_012680163.2">
    <property type="nucleotide sequence ID" value="XM_012824709.3"/>
</dbReference>
<dbReference type="InterPro" id="IPR042532">
    <property type="entry name" value="EXOC3/Sec6_C"/>
</dbReference>
<dbReference type="CTD" id="567159"/>
<dbReference type="GeneID" id="105897748"/>
<accession>A0A6P3VSV5</accession>
<dbReference type="InterPro" id="IPR010326">
    <property type="entry name" value="EXOC3/Sec6"/>
</dbReference>
<keyword evidence="2" id="KW-1185">Reference proteome</keyword>
<dbReference type="Proteomes" id="UP000515152">
    <property type="component" value="Chromosome 15"/>
</dbReference>
<dbReference type="GO" id="GO:0051601">
    <property type="term" value="P:exocyst localization"/>
    <property type="evidence" value="ECO:0007669"/>
    <property type="project" value="TreeGrafter"/>
</dbReference>
<dbReference type="PANTHER" id="PTHR21292">
    <property type="entry name" value="EXOCYST COMPLEX COMPONENT SEC6-RELATED"/>
    <property type="match status" value="1"/>
</dbReference>
<reference evidence="3" key="1">
    <citation type="submission" date="2025-08" db="UniProtKB">
        <authorList>
            <consortium name="RefSeq"/>
        </authorList>
    </citation>
    <scope>IDENTIFICATION</scope>
</reference>
<dbReference type="OrthoDB" id="190098at2759"/>
<dbReference type="Pfam" id="PF06046">
    <property type="entry name" value="Sec6"/>
    <property type="match status" value="1"/>
</dbReference>
<dbReference type="GO" id="GO:0000149">
    <property type="term" value="F:SNARE binding"/>
    <property type="evidence" value="ECO:0007669"/>
    <property type="project" value="TreeGrafter"/>
</dbReference>
<protein>
    <submittedName>
        <fullName evidence="3">Tumor necrosis factor alpha-induced protein 2a</fullName>
    </submittedName>
</protein>
<dbReference type="Gene3D" id="1.10.357.70">
    <property type="entry name" value="Exocyst complex component Sec6, C-terminal domain"/>
    <property type="match status" value="1"/>
</dbReference>
<dbReference type="GO" id="GO:0000145">
    <property type="term" value="C:exocyst"/>
    <property type="evidence" value="ECO:0007669"/>
    <property type="project" value="InterPro"/>
</dbReference>
<proteinExistence type="inferred from homology"/>
<organism evidence="2 3">
    <name type="scientific">Clupea harengus</name>
    <name type="common">Atlantic herring</name>
    <dbReference type="NCBI Taxonomy" id="7950"/>
    <lineage>
        <taxon>Eukaryota</taxon>
        <taxon>Metazoa</taxon>
        <taxon>Chordata</taxon>
        <taxon>Craniata</taxon>
        <taxon>Vertebrata</taxon>
        <taxon>Euteleostomi</taxon>
        <taxon>Actinopterygii</taxon>
        <taxon>Neopterygii</taxon>
        <taxon>Teleostei</taxon>
        <taxon>Clupei</taxon>
        <taxon>Clupeiformes</taxon>
        <taxon>Clupeoidei</taxon>
        <taxon>Clupeidae</taxon>
        <taxon>Clupea</taxon>
    </lineage>
</organism>